<comment type="catalytic activity">
    <reaction evidence="9 10 11">
        <text>adenosine(37) in tRNA + dimethylallyl diphosphate = N(6)-dimethylallyladenosine(37) in tRNA + diphosphate</text>
        <dbReference type="Rhea" id="RHEA:26482"/>
        <dbReference type="Rhea" id="RHEA-COMP:10162"/>
        <dbReference type="Rhea" id="RHEA-COMP:10375"/>
        <dbReference type="ChEBI" id="CHEBI:33019"/>
        <dbReference type="ChEBI" id="CHEBI:57623"/>
        <dbReference type="ChEBI" id="CHEBI:74411"/>
        <dbReference type="ChEBI" id="CHEBI:74415"/>
        <dbReference type="EC" id="2.5.1.75"/>
    </reaction>
</comment>
<gene>
    <name evidence="10 14" type="primary">miaA</name>
    <name evidence="14" type="ORF">FZC35_00435</name>
</gene>
<evidence type="ECO:0000256" key="11">
    <source>
        <dbReference type="RuleBase" id="RU003783"/>
    </source>
</evidence>
<comment type="caution">
    <text evidence="10">Lacks conserved residue(s) required for the propagation of feature annotation.</text>
</comment>
<feature type="site" description="Interaction with substrate tRNA" evidence="10">
    <location>
        <position position="95"/>
    </location>
</feature>
<evidence type="ECO:0000256" key="10">
    <source>
        <dbReference type="HAMAP-Rule" id="MF_00185"/>
    </source>
</evidence>
<dbReference type="AlphaFoldDB" id="A0A5C0UCW2"/>
<accession>A0A5C0UCW2</accession>
<proteinExistence type="inferred from homology"/>
<dbReference type="InterPro" id="IPR027417">
    <property type="entry name" value="P-loop_NTPase"/>
</dbReference>
<evidence type="ECO:0000256" key="5">
    <source>
        <dbReference type="ARBA" id="ARBA00022694"/>
    </source>
</evidence>
<dbReference type="EMBL" id="CP043315">
    <property type="protein sequence ID" value="QEK37855.1"/>
    <property type="molecule type" value="Genomic_DNA"/>
</dbReference>
<evidence type="ECO:0000256" key="8">
    <source>
        <dbReference type="ARBA" id="ARBA00022842"/>
    </source>
</evidence>
<comment type="similarity">
    <text evidence="3 10 13">Belongs to the IPP transferase family.</text>
</comment>
<keyword evidence="15" id="KW-1185">Reference proteome</keyword>
<feature type="binding site" evidence="10">
    <location>
        <begin position="8"/>
        <end position="15"/>
    </location>
    <ligand>
        <name>ATP</name>
        <dbReference type="ChEBI" id="CHEBI:30616"/>
    </ligand>
</feature>
<feature type="region of interest" description="Interaction with substrate tRNA" evidence="10">
    <location>
        <begin position="33"/>
        <end position="36"/>
    </location>
</feature>
<dbReference type="GO" id="GO:0005524">
    <property type="term" value="F:ATP binding"/>
    <property type="evidence" value="ECO:0007669"/>
    <property type="project" value="UniProtKB-UniRule"/>
</dbReference>
<dbReference type="KEGG" id="cip:FZC35_00435"/>
<dbReference type="PANTHER" id="PTHR11088:SF60">
    <property type="entry name" value="TRNA DIMETHYLALLYLTRANSFERASE"/>
    <property type="match status" value="1"/>
</dbReference>
<dbReference type="GO" id="GO:0052381">
    <property type="term" value="F:tRNA dimethylallyltransferase activity"/>
    <property type="evidence" value="ECO:0007669"/>
    <property type="project" value="UniProtKB-UniRule"/>
</dbReference>
<dbReference type="HAMAP" id="MF_00185">
    <property type="entry name" value="IPP_trans"/>
    <property type="match status" value="1"/>
</dbReference>
<evidence type="ECO:0000256" key="4">
    <source>
        <dbReference type="ARBA" id="ARBA00022679"/>
    </source>
</evidence>
<evidence type="ECO:0000313" key="14">
    <source>
        <dbReference type="EMBL" id="QEK37855.1"/>
    </source>
</evidence>
<feature type="binding site" evidence="10">
    <location>
        <begin position="10"/>
        <end position="15"/>
    </location>
    <ligand>
        <name>substrate</name>
    </ligand>
</feature>
<evidence type="ECO:0000256" key="3">
    <source>
        <dbReference type="ARBA" id="ARBA00005842"/>
    </source>
</evidence>
<evidence type="ECO:0000256" key="6">
    <source>
        <dbReference type="ARBA" id="ARBA00022741"/>
    </source>
</evidence>
<reference evidence="14 15" key="1">
    <citation type="submission" date="2019-08" db="EMBL/GenBank/DDBJ databases">
        <title>Highly reduced genomes of protist endosymbionts show evolutionary convergence.</title>
        <authorList>
            <person name="George E."/>
            <person name="Husnik F."/>
            <person name="Tashyreva D."/>
            <person name="Prokopchuk G."/>
            <person name="Horak A."/>
            <person name="Kwong W.K."/>
            <person name="Lukes J."/>
            <person name="Keeling P.J."/>
        </authorList>
    </citation>
    <scope>NUCLEOTIDE SEQUENCE [LARGE SCALE GENOMIC DNA]</scope>
    <source>
        <strain evidence="14">1605</strain>
    </source>
</reference>
<sequence length="271" mass="31369">MKCFIIGGTTASGKSSYALDLASKINGSIVNGDSKQVYNVLPTLTAQPDNLENHYLYGYFDYNQRINMMIWLNDCVRAIKTLIERNKIPIIVGGTGFYLNALKEGFIQIPDVKYDHELDLMSNEELKTKATKLDPEINVNQNDKYRLIRAINIMLGTGKAYSWWLKQEKKKLLDVEFHSIYISKTKEQVAESASKRLDKMFIKAIDEVKNLNNTQKHINSIIGVDEINMFLKDEISFEKMKELILIRTMQYAKQQRTWFKGQMTFDEIVEK</sequence>
<comment type="function">
    <text evidence="2 10 12">Catalyzes the transfer of a dimethylallyl group onto the adenine at position 37 in tRNAs that read codons beginning with uridine, leading to the formation of N6-(dimethylallyl)adenosine (i(6)A).</text>
</comment>
<name>A0A5C0UCW2_9PROT</name>
<evidence type="ECO:0000256" key="13">
    <source>
        <dbReference type="RuleBase" id="RU003785"/>
    </source>
</evidence>
<evidence type="ECO:0000256" key="2">
    <source>
        <dbReference type="ARBA" id="ARBA00003213"/>
    </source>
</evidence>
<evidence type="ECO:0000256" key="7">
    <source>
        <dbReference type="ARBA" id="ARBA00022840"/>
    </source>
</evidence>
<dbReference type="OrthoDB" id="9776390at2"/>
<dbReference type="InterPro" id="IPR039657">
    <property type="entry name" value="Dimethylallyltransferase"/>
</dbReference>
<dbReference type="RefSeq" id="WP_148980702.1">
    <property type="nucleotide sequence ID" value="NZ_CP043315.1"/>
</dbReference>
<dbReference type="GO" id="GO:0006400">
    <property type="term" value="P:tRNA modification"/>
    <property type="evidence" value="ECO:0007669"/>
    <property type="project" value="TreeGrafter"/>
</dbReference>
<dbReference type="Pfam" id="PF01715">
    <property type="entry name" value="IPPT"/>
    <property type="match status" value="1"/>
</dbReference>
<comment type="cofactor">
    <cofactor evidence="1 10">
        <name>Mg(2+)</name>
        <dbReference type="ChEBI" id="CHEBI:18420"/>
    </cofactor>
</comment>
<protein>
    <recommendedName>
        <fullName evidence="10">tRNA dimethylallyltransferase</fullName>
        <ecNumber evidence="10">2.5.1.75</ecNumber>
    </recommendedName>
    <alternativeName>
        <fullName evidence="10">Dimethylallyl diphosphate:tRNA dimethylallyltransferase</fullName>
        <shortName evidence="10">DMAPP:tRNA dimethylallyltransferase</shortName>
        <shortName evidence="10">DMATase</shortName>
    </alternativeName>
    <alternativeName>
        <fullName evidence="10">Isopentenyl-diphosphate:tRNA isopentenyltransferase</fullName>
        <shortName evidence="10">IPP transferase</shortName>
        <shortName evidence="10">IPPT</shortName>
        <shortName evidence="10">IPTase</shortName>
    </alternativeName>
</protein>
<evidence type="ECO:0000313" key="15">
    <source>
        <dbReference type="Proteomes" id="UP000325155"/>
    </source>
</evidence>
<dbReference type="Gene3D" id="3.40.50.300">
    <property type="entry name" value="P-loop containing nucleotide triphosphate hydrolases"/>
    <property type="match status" value="1"/>
</dbReference>
<keyword evidence="6 10" id="KW-0547">Nucleotide-binding</keyword>
<organism evidence="14 15">
    <name type="scientific">Candidatus Cytomitobacter indipagum</name>
    <dbReference type="NCBI Taxonomy" id="2601575"/>
    <lineage>
        <taxon>Bacteria</taxon>
        <taxon>Pseudomonadati</taxon>
        <taxon>Pseudomonadota</taxon>
        <taxon>Alphaproteobacteria</taxon>
        <taxon>Holosporales</taxon>
        <taxon>Holosporaceae</taxon>
        <taxon>Candidatus Cytomitobacter</taxon>
    </lineage>
</organism>
<dbReference type="Gene3D" id="1.10.20.140">
    <property type="match status" value="1"/>
</dbReference>
<dbReference type="PANTHER" id="PTHR11088">
    <property type="entry name" value="TRNA DIMETHYLALLYLTRANSFERASE"/>
    <property type="match status" value="1"/>
</dbReference>
<dbReference type="Proteomes" id="UP000325155">
    <property type="component" value="Chromosome"/>
</dbReference>
<evidence type="ECO:0000256" key="9">
    <source>
        <dbReference type="ARBA" id="ARBA00049563"/>
    </source>
</evidence>
<dbReference type="InterPro" id="IPR018022">
    <property type="entry name" value="IPT"/>
</dbReference>
<dbReference type="SUPFAM" id="SSF52540">
    <property type="entry name" value="P-loop containing nucleoside triphosphate hydrolases"/>
    <property type="match status" value="1"/>
</dbReference>
<keyword evidence="8 10" id="KW-0460">Magnesium</keyword>
<keyword evidence="7 10" id="KW-0067">ATP-binding</keyword>
<dbReference type="NCBIfam" id="TIGR00174">
    <property type="entry name" value="miaA"/>
    <property type="match status" value="1"/>
</dbReference>
<keyword evidence="5 10" id="KW-0819">tRNA processing</keyword>
<evidence type="ECO:0000256" key="12">
    <source>
        <dbReference type="RuleBase" id="RU003784"/>
    </source>
</evidence>
<keyword evidence="4 10" id="KW-0808">Transferase</keyword>
<dbReference type="EC" id="2.5.1.75" evidence="10"/>
<evidence type="ECO:0000256" key="1">
    <source>
        <dbReference type="ARBA" id="ARBA00001946"/>
    </source>
</evidence>
<comment type="subunit">
    <text evidence="10">Monomer.</text>
</comment>